<organism evidence="2 3">
    <name type="scientific">Fomitopsis schrenkii</name>
    <name type="common">Brown rot fungus</name>
    <dbReference type="NCBI Taxonomy" id="2126942"/>
    <lineage>
        <taxon>Eukaryota</taxon>
        <taxon>Fungi</taxon>
        <taxon>Dikarya</taxon>
        <taxon>Basidiomycota</taxon>
        <taxon>Agaricomycotina</taxon>
        <taxon>Agaricomycetes</taxon>
        <taxon>Polyporales</taxon>
        <taxon>Fomitopsis</taxon>
    </lineage>
</organism>
<evidence type="ECO:0000313" key="3">
    <source>
        <dbReference type="Proteomes" id="UP000015241"/>
    </source>
</evidence>
<accession>S8E314</accession>
<dbReference type="HOGENOM" id="CLU_794617_0_0_1"/>
<dbReference type="AlphaFoldDB" id="S8E314"/>
<dbReference type="Proteomes" id="UP000015241">
    <property type="component" value="Unassembled WGS sequence"/>
</dbReference>
<name>S8E314_FOMSC</name>
<protein>
    <submittedName>
        <fullName evidence="2">Uncharacterized protein</fullName>
    </submittedName>
</protein>
<keyword evidence="1" id="KW-0175">Coiled coil</keyword>
<gene>
    <name evidence="2" type="ORF">FOMPIDRAFT_1050583</name>
</gene>
<proteinExistence type="predicted"/>
<dbReference type="EMBL" id="KE504156">
    <property type="protein sequence ID" value="EPS99551.1"/>
    <property type="molecule type" value="Genomic_DNA"/>
</dbReference>
<feature type="coiled-coil region" evidence="1">
    <location>
        <begin position="132"/>
        <end position="159"/>
    </location>
</feature>
<keyword evidence="3" id="KW-1185">Reference proteome</keyword>
<evidence type="ECO:0000256" key="1">
    <source>
        <dbReference type="SAM" id="Coils"/>
    </source>
</evidence>
<evidence type="ECO:0000313" key="2">
    <source>
        <dbReference type="EMBL" id="EPS99551.1"/>
    </source>
</evidence>
<dbReference type="InParanoid" id="S8E314"/>
<sequence>MSRPTTQETRYDSGHSQILVPAAQPTSRQQSAAIQQAADQFVALIEGEKARAQEAAERRLALLEAKYAQHQQYTSTALAAALGRATAAEERLRAALVAPPAVAPGAEDPALTRAQDEARLLSEAVAVKDQRIRELRQALSERDQQIANLNERILELERRSSGGGENLRASGNPAMHQAALGGKDDDAMMEFLNIDECAPVQDFDITLGADVLQGWPAEWQQLEIAIPVASPVSVSPEVFSQATVVGSEGSKEESELLLELSDQGLEVALEVSKIDGEPSSLEASNVDSEPSILEASTEVPEPLVSESSHSANTELVLIIPEFPYKPRRFKPSVRALPRVELRRRVSISD</sequence>
<reference evidence="2 3" key="1">
    <citation type="journal article" date="2012" name="Science">
        <title>The Paleozoic origin of enzymatic lignin decomposition reconstructed from 31 fungal genomes.</title>
        <authorList>
            <person name="Floudas D."/>
            <person name="Binder M."/>
            <person name="Riley R."/>
            <person name="Barry K."/>
            <person name="Blanchette R.A."/>
            <person name="Henrissat B."/>
            <person name="Martinez A.T."/>
            <person name="Otillar R."/>
            <person name="Spatafora J.W."/>
            <person name="Yadav J.S."/>
            <person name="Aerts A."/>
            <person name="Benoit I."/>
            <person name="Boyd A."/>
            <person name="Carlson A."/>
            <person name="Copeland A."/>
            <person name="Coutinho P.M."/>
            <person name="de Vries R.P."/>
            <person name="Ferreira P."/>
            <person name="Findley K."/>
            <person name="Foster B."/>
            <person name="Gaskell J."/>
            <person name="Glotzer D."/>
            <person name="Gorecki P."/>
            <person name="Heitman J."/>
            <person name="Hesse C."/>
            <person name="Hori C."/>
            <person name="Igarashi K."/>
            <person name="Jurgens J.A."/>
            <person name="Kallen N."/>
            <person name="Kersten P."/>
            <person name="Kohler A."/>
            <person name="Kuees U."/>
            <person name="Kumar T.K.A."/>
            <person name="Kuo A."/>
            <person name="LaButti K."/>
            <person name="Larrondo L.F."/>
            <person name="Lindquist E."/>
            <person name="Ling A."/>
            <person name="Lombard V."/>
            <person name="Lucas S."/>
            <person name="Lundell T."/>
            <person name="Martin R."/>
            <person name="McLaughlin D.J."/>
            <person name="Morgenstern I."/>
            <person name="Morin E."/>
            <person name="Murat C."/>
            <person name="Nagy L.G."/>
            <person name="Nolan M."/>
            <person name="Ohm R.A."/>
            <person name="Patyshakuliyeva A."/>
            <person name="Rokas A."/>
            <person name="Ruiz-Duenas F.J."/>
            <person name="Sabat G."/>
            <person name="Salamov A."/>
            <person name="Samejima M."/>
            <person name="Schmutz J."/>
            <person name="Slot J.C."/>
            <person name="St John F."/>
            <person name="Stenlid J."/>
            <person name="Sun H."/>
            <person name="Sun S."/>
            <person name="Syed K."/>
            <person name="Tsang A."/>
            <person name="Wiebenga A."/>
            <person name="Young D."/>
            <person name="Pisabarro A."/>
            <person name="Eastwood D.C."/>
            <person name="Martin F."/>
            <person name="Cullen D."/>
            <person name="Grigoriev I.V."/>
            <person name="Hibbett D.S."/>
        </authorList>
    </citation>
    <scope>NUCLEOTIDE SEQUENCE</scope>
    <source>
        <strain evidence="3">FP-58527</strain>
    </source>
</reference>